<organism evidence="1 2">
    <name type="scientific">Euplotes crassus</name>
    <dbReference type="NCBI Taxonomy" id="5936"/>
    <lineage>
        <taxon>Eukaryota</taxon>
        <taxon>Sar</taxon>
        <taxon>Alveolata</taxon>
        <taxon>Ciliophora</taxon>
        <taxon>Intramacronucleata</taxon>
        <taxon>Spirotrichea</taxon>
        <taxon>Hypotrichia</taxon>
        <taxon>Euplotida</taxon>
        <taxon>Euplotidae</taxon>
        <taxon>Moneuplotes</taxon>
    </lineage>
</organism>
<proteinExistence type="predicted"/>
<protein>
    <submittedName>
        <fullName evidence="1">Uncharacterized protein</fullName>
    </submittedName>
</protein>
<evidence type="ECO:0000313" key="1">
    <source>
        <dbReference type="EMBL" id="CAI2359853.1"/>
    </source>
</evidence>
<dbReference type="AlphaFoldDB" id="A0AAD1U0Y5"/>
<dbReference type="Proteomes" id="UP001295684">
    <property type="component" value="Unassembled WGS sequence"/>
</dbReference>
<keyword evidence="2" id="KW-1185">Reference proteome</keyword>
<gene>
    <name evidence="1" type="ORF">ECRASSUSDP1_LOCUS1147</name>
</gene>
<comment type="caution">
    <text evidence="1">The sequence shown here is derived from an EMBL/GenBank/DDBJ whole genome shotgun (WGS) entry which is preliminary data.</text>
</comment>
<dbReference type="EMBL" id="CAMPGE010001085">
    <property type="protein sequence ID" value="CAI2359853.1"/>
    <property type="molecule type" value="Genomic_DNA"/>
</dbReference>
<reference evidence="1" key="1">
    <citation type="submission" date="2023-07" db="EMBL/GenBank/DDBJ databases">
        <authorList>
            <consortium name="AG Swart"/>
            <person name="Singh M."/>
            <person name="Singh A."/>
            <person name="Seah K."/>
            <person name="Emmerich C."/>
        </authorList>
    </citation>
    <scope>NUCLEOTIDE SEQUENCE</scope>
    <source>
        <strain evidence="1">DP1</strain>
    </source>
</reference>
<name>A0AAD1U0Y5_EUPCR</name>
<evidence type="ECO:0000313" key="2">
    <source>
        <dbReference type="Proteomes" id="UP001295684"/>
    </source>
</evidence>
<sequence>METLLEKKPIGITHKLSLMSLIVPYFGYVNECAELMLQLDSKTRAVWLGNLKAILEVIMDYRQCTLVKEIHKTFTQTISKKLQQGKNYLYFALKVKLGSEESFKAMIKLMDQMEEVMLKYQFEEVLITMEECAQQIGHCFLQKYVEKGFDKKAIVLNSKKSVNKGFNSQGFYLKYHYYDPCEKKIGSYTNDIYRSNRLPNKQAIEKLYVYDPKSPMSHFLTNFKSISITPEALTSPSSEVSEYQFKNESCKTLELSKKHEYDEIEMESEKVEIVFQALEEFSKKILILESFSTQYSHFFEFIASQNFFQENEDYQNLSKIKNFTFESEVDHDRISLDYKCQKGEIAYQNSVGSSIKIFTVSDLELKLMTDEFCYDPEHQVIILMKAPSVLSFKNIKICKDYMHIAKLSHGVEGRWCLKLSTNDKILMPQEDVPMQEDFHSWRRMIKFSMVTYKTILSCSRPHYILNAFVEPDESDILGADKVCKLHLAPIIKSLSDIPQNGVVSIYIHTYFLSMNYYGWTQYRITNPDIYQRNHRGKIAKEITRIDASEELCELFEGLKEVNLYEFRCESIIDDDKVVQKLCELCECNHTIRDIELNLVHAVHAKRILESLNDNYVIKTVRLMTEEAIKIPPKNVKPIKTKKPKKNPKIVKKPESAESMQLYNEIITYCDEFRSKRLGTEIMLNTTHKKYKPWEKKGFQLSYK</sequence>
<accession>A0AAD1U0Y5</accession>